<dbReference type="Proteomes" id="UP001054945">
    <property type="component" value="Unassembled WGS sequence"/>
</dbReference>
<name>A0AAV4NSM8_CAEEX</name>
<dbReference type="EMBL" id="BPLR01003715">
    <property type="protein sequence ID" value="GIX87847.1"/>
    <property type="molecule type" value="Genomic_DNA"/>
</dbReference>
<organism evidence="2 3">
    <name type="scientific">Caerostris extrusa</name>
    <name type="common">Bark spider</name>
    <name type="synonym">Caerostris bankana</name>
    <dbReference type="NCBI Taxonomy" id="172846"/>
    <lineage>
        <taxon>Eukaryota</taxon>
        <taxon>Metazoa</taxon>
        <taxon>Ecdysozoa</taxon>
        <taxon>Arthropoda</taxon>
        <taxon>Chelicerata</taxon>
        <taxon>Arachnida</taxon>
        <taxon>Araneae</taxon>
        <taxon>Araneomorphae</taxon>
        <taxon>Entelegynae</taxon>
        <taxon>Araneoidea</taxon>
        <taxon>Araneidae</taxon>
        <taxon>Caerostris</taxon>
    </lineage>
</organism>
<gene>
    <name evidence="2" type="ORF">CEXT_559851</name>
</gene>
<keyword evidence="3" id="KW-1185">Reference proteome</keyword>
<protein>
    <submittedName>
        <fullName evidence="2">Uncharacterized protein</fullName>
    </submittedName>
</protein>
<comment type="caution">
    <text evidence="2">The sequence shown here is derived from an EMBL/GenBank/DDBJ whole genome shotgun (WGS) entry which is preliminary data.</text>
</comment>
<sequence>MKSKHSSPPTNRREEKKSAALLQKHSKRNRYIVDADTLSKLNSQTKSDEIRSQKTSKKKKGVRKETYPPPPFPNLKTKYVNPLFSHISSSLSTTCSAHLHQQELLFFTRQNDVGETKQEKKMENDIQYRKMGKGKKGGPEERKEIEIAD</sequence>
<feature type="compositionally biased region" description="Polar residues" evidence="1">
    <location>
        <begin position="1"/>
        <end position="10"/>
    </location>
</feature>
<feature type="compositionally biased region" description="Basic and acidic residues" evidence="1">
    <location>
        <begin position="137"/>
        <end position="149"/>
    </location>
</feature>
<feature type="region of interest" description="Disordered" evidence="1">
    <location>
        <begin position="114"/>
        <end position="149"/>
    </location>
</feature>
<feature type="region of interest" description="Disordered" evidence="1">
    <location>
        <begin position="1"/>
        <end position="75"/>
    </location>
</feature>
<dbReference type="AlphaFoldDB" id="A0AAV4NSM8"/>
<accession>A0AAV4NSM8</accession>
<evidence type="ECO:0000313" key="3">
    <source>
        <dbReference type="Proteomes" id="UP001054945"/>
    </source>
</evidence>
<evidence type="ECO:0000313" key="2">
    <source>
        <dbReference type="EMBL" id="GIX87847.1"/>
    </source>
</evidence>
<proteinExistence type="predicted"/>
<feature type="compositionally biased region" description="Basic and acidic residues" evidence="1">
    <location>
        <begin position="114"/>
        <end position="128"/>
    </location>
</feature>
<reference evidence="2 3" key="1">
    <citation type="submission" date="2021-06" db="EMBL/GenBank/DDBJ databases">
        <title>Caerostris extrusa draft genome.</title>
        <authorList>
            <person name="Kono N."/>
            <person name="Arakawa K."/>
        </authorList>
    </citation>
    <scope>NUCLEOTIDE SEQUENCE [LARGE SCALE GENOMIC DNA]</scope>
</reference>
<evidence type="ECO:0000256" key="1">
    <source>
        <dbReference type="SAM" id="MobiDB-lite"/>
    </source>
</evidence>